<feature type="transmembrane region" description="Helical" evidence="1">
    <location>
        <begin position="21"/>
        <end position="38"/>
    </location>
</feature>
<reference evidence="2 3" key="1">
    <citation type="submission" date="2016-06" db="EMBL/GenBank/DDBJ databases">
        <title>Complete genome sequence of a saline-alkali tolerant type strain Dietzia timorensis ID05-A0528T.</title>
        <authorList>
            <person name="Wu X."/>
        </authorList>
    </citation>
    <scope>NUCLEOTIDE SEQUENCE [LARGE SCALE GENOMIC DNA]</scope>
    <source>
        <strain evidence="2 3">ID05-A0528</strain>
    </source>
</reference>
<dbReference type="STRING" id="499555.BJL86_0922"/>
<keyword evidence="3" id="KW-1185">Reference proteome</keyword>
<evidence type="ECO:0000256" key="1">
    <source>
        <dbReference type="SAM" id="Phobius"/>
    </source>
</evidence>
<keyword evidence="1" id="KW-0812">Transmembrane</keyword>
<keyword evidence="1" id="KW-1133">Transmembrane helix</keyword>
<dbReference type="AlphaFoldDB" id="A0A173LHH6"/>
<sequence length="163" mass="17064">MTASAPTHPSSHDTRLPRLGLPLRAILVLAALAVPRVILHDLGVIDEGTVVNTLFVFVPPLVWIGVAVFARIRKPFLTLTVVGIVYGIGLMAGHQLLWTSSFPDGTPQLGGNLSELSPVVNDAIVRAFAAVSSIVTGTLVGAVCGLLAAGITWILGARRAMSR</sequence>
<accession>A0A173LHH6</accession>
<feature type="transmembrane region" description="Helical" evidence="1">
    <location>
        <begin position="76"/>
        <end position="97"/>
    </location>
</feature>
<protein>
    <submittedName>
        <fullName evidence="2">Uncharacterized protein</fullName>
    </submittedName>
</protein>
<gene>
    <name evidence="2" type="ORF">BJL86_0922</name>
</gene>
<feature type="transmembrane region" description="Helical" evidence="1">
    <location>
        <begin position="50"/>
        <end position="69"/>
    </location>
</feature>
<feature type="transmembrane region" description="Helical" evidence="1">
    <location>
        <begin position="123"/>
        <end position="156"/>
    </location>
</feature>
<evidence type="ECO:0000313" key="2">
    <source>
        <dbReference type="EMBL" id="ANI91715.1"/>
    </source>
</evidence>
<name>A0A173LHH6_9ACTN</name>
<evidence type="ECO:0000313" key="3">
    <source>
        <dbReference type="Proteomes" id="UP000186104"/>
    </source>
</evidence>
<dbReference type="OrthoDB" id="2658663at2"/>
<organism evidence="2 3">
    <name type="scientific">Dietzia timorensis</name>
    <dbReference type="NCBI Taxonomy" id="499555"/>
    <lineage>
        <taxon>Bacteria</taxon>
        <taxon>Bacillati</taxon>
        <taxon>Actinomycetota</taxon>
        <taxon>Actinomycetes</taxon>
        <taxon>Mycobacteriales</taxon>
        <taxon>Dietziaceae</taxon>
        <taxon>Dietzia</taxon>
    </lineage>
</organism>
<dbReference type="EMBL" id="CP015961">
    <property type="protein sequence ID" value="ANI91715.1"/>
    <property type="molecule type" value="Genomic_DNA"/>
</dbReference>
<dbReference type="KEGG" id="dtm:BJL86_0922"/>
<dbReference type="RefSeq" id="WP_067475700.1">
    <property type="nucleotide sequence ID" value="NZ_CP015961.1"/>
</dbReference>
<dbReference type="Proteomes" id="UP000186104">
    <property type="component" value="Chromosome"/>
</dbReference>
<keyword evidence="1" id="KW-0472">Membrane</keyword>
<proteinExistence type="predicted"/>